<name>A0A508WXF4_9HYPH</name>
<evidence type="ECO:0000313" key="1">
    <source>
        <dbReference type="EMBL" id="VTZ60321.1"/>
    </source>
</evidence>
<dbReference type="Proteomes" id="UP000507954">
    <property type="component" value="Unassembled WGS sequence"/>
</dbReference>
<dbReference type="EMBL" id="CABFNB010000057">
    <property type="protein sequence ID" value="VTZ60321.1"/>
    <property type="molecule type" value="Genomic_DNA"/>
</dbReference>
<protein>
    <submittedName>
        <fullName evidence="1">Uncharacterized protein</fullName>
    </submittedName>
</protein>
<reference evidence="1" key="1">
    <citation type="submission" date="2019-06" db="EMBL/GenBank/DDBJ databases">
        <authorList>
            <person name="Le Quere A."/>
            <person name="Colella S."/>
        </authorList>
    </citation>
    <scope>NUCLEOTIDE SEQUENCE</scope>
    <source>
        <strain evidence="1">EmedicaeMD41</strain>
    </source>
</reference>
<accession>A0A508WXF4</accession>
<dbReference type="AlphaFoldDB" id="A0A508WXF4"/>
<proteinExistence type="predicted"/>
<gene>
    <name evidence="1" type="ORF">EMEDMD4_150100</name>
</gene>
<organism evidence="1">
    <name type="scientific">Sinorhizobium medicae</name>
    <dbReference type="NCBI Taxonomy" id="110321"/>
    <lineage>
        <taxon>Bacteria</taxon>
        <taxon>Pseudomonadati</taxon>
        <taxon>Pseudomonadota</taxon>
        <taxon>Alphaproteobacteria</taxon>
        <taxon>Hyphomicrobiales</taxon>
        <taxon>Rhizobiaceae</taxon>
        <taxon>Sinorhizobium/Ensifer group</taxon>
        <taxon>Sinorhizobium</taxon>
    </lineage>
</organism>
<sequence length="188" mass="19089">MAEPCPAHGPFERQNKKVEQLLGKIEADKEGAKEGTYRPHQTCAQLDQVLHKRLRPVLDLAAHASPFLRETARVFALLTGDASLGALRAGDFFGPASPAASAAAEARGFFNGAADFFDAVLGLAAAFGSLAFEASAARSICLDAELTAAAVTLSVPFAAVSPTASVLAGSTNGSGAGGSDALSGVVAF</sequence>